<organism evidence="1">
    <name type="scientific">Raoultella ornithinolytica</name>
    <name type="common">Klebsiella ornithinolytica</name>
    <dbReference type="NCBI Taxonomy" id="54291"/>
    <lineage>
        <taxon>Bacteria</taxon>
        <taxon>Pseudomonadati</taxon>
        <taxon>Pseudomonadota</taxon>
        <taxon>Gammaproteobacteria</taxon>
        <taxon>Enterobacterales</taxon>
        <taxon>Enterobacteriaceae</taxon>
        <taxon>Klebsiella/Raoultella group</taxon>
        <taxon>Raoultella</taxon>
    </lineage>
</organism>
<sequence length="51" mass="6156">MGAFDGQHAGEIIREREKLRREKEGKTKMAKKYQHKKPRRGYFFTNFGWPD</sequence>
<geneLocation type="plasmid" evidence="1">
    <name>pCYNDM01</name>
</geneLocation>
<keyword evidence="1" id="KW-0614">Plasmid</keyword>
<dbReference type="RefSeq" id="WP_172693902.1">
    <property type="nucleotide sequence ID" value="NZ_MK510953.1"/>
</dbReference>
<dbReference type="AlphaFoldDB" id="A0A4D6FWA8"/>
<dbReference type="EMBL" id="MK510953">
    <property type="protein sequence ID" value="QCB65914.1"/>
    <property type="molecule type" value="Genomic_DNA"/>
</dbReference>
<reference evidence="1" key="1">
    <citation type="submission" date="2019-02" db="EMBL/GenBank/DDBJ databases">
        <title>Complete sequencing of an IncF-type plasmid harboring a novel type IV secretion system and transposon Tn91 Carrying blaNDM-1 in clinical isolates of Raoultella ornithinolytica.</title>
        <authorList>
            <person name="Jin Z."/>
            <person name="Yu C."/>
            <person name="Wei X."/>
            <person name="Wang Z."/>
            <person name="Wu L."/>
            <person name="Guo H."/>
        </authorList>
    </citation>
    <scope>NUCLEOTIDE SEQUENCE</scope>
    <source>
        <strain evidence="1">B1645-1</strain>
        <plasmid evidence="1">pCYNDM01</plasmid>
    </source>
</reference>
<proteinExistence type="predicted"/>
<accession>A0A4D6FWA8</accession>
<evidence type="ECO:0000313" key="1">
    <source>
        <dbReference type="EMBL" id="QCB65914.1"/>
    </source>
</evidence>
<protein>
    <submittedName>
        <fullName evidence="1">Uncharacterized protein</fullName>
    </submittedName>
</protein>
<name>A0A4D6FWA8_RAOOR</name>